<evidence type="ECO:0000256" key="3">
    <source>
        <dbReference type="ARBA" id="ARBA00022729"/>
    </source>
</evidence>
<evidence type="ECO:0000256" key="5">
    <source>
        <dbReference type="ARBA" id="ARBA00023180"/>
    </source>
</evidence>
<dbReference type="AlphaFoldDB" id="A0A091CTY9"/>
<keyword evidence="3" id="KW-0732">Signal</keyword>
<evidence type="ECO:0000256" key="2">
    <source>
        <dbReference type="ARBA" id="ARBA00022525"/>
    </source>
</evidence>
<dbReference type="PANTHER" id="PTHR14909:SF6">
    <property type="entry name" value="LYMPHOCYTE ANTIGEN 6 COMPLEX LOCUS PROTEIN G5C"/>
    <property type="match status" value="1"/>
</dbReference>
<dbReference type="InterPro" id="IPR026110">
    <property type="entry name" value="LY6G5C"/>
</dbReference>
<dbReference type="PANTHER" id="PTHR14909">
    <property type="entry name" value="LYMPHOCYTE ANTIGEN 6 COMPLEX LOCUS PROTEIN G5C"/>
    <property type="match status" value="1"/>
</dbReference>
<protein>
    <submittedName>
        <fullName evidence="6">Uncharacterized protein</fullName>
    </submittedName>
</protein>
<evidence type="ECO:0000256" key="1">
    <source>
        <dbReference type="ARBA" id="ARBA00004613"/>
    </source>
</evidence>
<accession>A0A091CTY9</accession>
<proteinExistence type="predicted"/>
<keyword evidence="5" id="KW-0325">Glycoprotein</keyword>
<keyword evidence="2" id="KW-0964">Secreted</keyword>
<name>A0A091CTY9_FUKDA</name>
<keyword evidence="7" id="KW-1185">Reference proteome</keyword>
<organism evidence="6 7">
    <name type="scientific">Fukomys damarensis</name>
    <name type="common">Damaraland mole rat</name>
    <name type="synonym">Cryptomys damarensis</name>
    <dbReference type="NCBI Taxonomy" id="885580"/>
    <lineage>
        <taxon>Eukaryota</taxon>
        <taxon>Metazoa</taxon>
        <taxon>Chordata</taxon>
        <taxon>Craniata</taxon>
        <taxon>Vertebrata</taxon>
        <taxon>Euteleostomi</taxon>
        <taxon>Mammalia</taxon>
        <taxon>Eutheria</taxon>
        <taxon>Euarchontoglires</taxon>
        <taxon>Glires</taxon>
        <taxon>Rodentia</taxon>
        <taxon>Hystricomorpha</taxon>
        <taxon>Bathyergidae</taxon>
        <taxon>Fukomys</taxon>
    </lineage>
</organism>
<gene>
    <name evidence="6" type="ORF">H920_17549</name>
</gene>
<keyword evidence="4" id="KW-1015">Disulfide bond</keyword>
<evidence type="ECO:0000313" key="7">
    <source>
        <dbReference type="Proteomes" id="UP000028990"/>
    </source>
</evidence>
<evidence type="ECO:0000313" key="6">
    <source>
        <dbReference type="EMBL" id="KFO21045.1"/>
    </source>
</evidence>
<dbReference type="GO" id="GO:0005576">
    <property type="term" value="C:extracellular region"/>
    <property type="evidence" value="ECO:0007669"/>
    <property type="project" value="UniProtKB-SubCell"/>
</dbReference>
<sequence>MLLLVLATASVVLEPPQPPPLPKYLRCYRCLFETKELGCLLGSDICLVPAGSSCITLHIRNGQHGRCPHAQLPTGFNVLTVDHVLSFLTCCSTQSCPFTLARRMLCKHSASSFTSVRPDIGMFDTTDILFPSQPVNSFLPCRPAAQRSVARAPELISIPQPMGTYVLIFHSLKLGSSEGPVYGFLEHAHKDLPHQQSMMAASFWQATPI</sequence>
<dbReference type="GO" id="GO:0009897">
    <property type="term" value="C:external side of plasma membrane"/>
    <property type="evidence" value="ECO:0007669"/>
    <property type="project" value="TreeGrafter"/>
</dbReference>
<evidence type="ECO:0000256" key="4">
    <source>
        <dbReference type="ARBA" id="ARBA00023157"/>
    </source>
</evidence>
<dbReference type="EMBL" id="KN124473">
    <property type="protein sequence ID" value="KFO21045.1"/>
    <property type="molecule type" value="Genomic_DNA"/>
</dbReference>
<comment type="subcellular location">
    <subcellularLocation>
        <location evidence="1">Secreted</location>
    </subcellularLocation>
</comment>
<dbReference type="Proteomes" id="UP000028990">
    <property type="component" value="Unassembled WGS sequence"/>
</dbReference>
<dbReference type="STRING" id="885580.ENSFDAP00000008413"/>
<reference evidence="6 7" key="1">
    <citation type="submission" date="2013-11" db="EMBL/GenBank/DDBJ databases">
        <title>The Damaraland mole rat (Fukomys damarensis) genome and evolution of African mole rats.</title>
        <authorList>
            <person name="Gladyshev V.N."/>
            <person name="Fang X."/>
        </authorList>
    </citation>
    <scope>NUCLEOTIDE SEQUENCE [LARGE SCALE GENOMIC DNA]</scope>
    <source>
        <tissue evidence="6">Liver</tissue>
    </source>
</reference>